<feature type="domain" description="Peptidoglycan binding-like" evidence="1">
    <location>
        <begin position="191"/>
        <end position="244"/>
    </location>
</feature>
<evidence type="ECO:0000259" key="1">
    <source>
        <dbReference type="Pfam" id="PF01471"/>
    </source>
</evidence>
<dbReference type="AlphaFoldDB" id="A0A8J7JCU8"/>
<dbReference type="InterPro" id="IPR036366">
    <property type="entry name" value="PGBDSf"/>
</dbReference>
<proteinExistence type="predicted"/>
<dbReference type="SUPFAM" id="SSF55166">
    <property type="entry name" value="Hedgehog/DD-peptidase"/>
    <property type="match status" value="1"/>
</dbReference>
<evidence type="ECO:0000313" key="4">
    <source>
        <dbReference type="Proteomes" id="UP000654482"/>
    </source>
</evidence>
<feature type="domain" description="D-alanyl-D-alanine carboxypeptidase-like core" evidence="2">
    <location>
        <begin position="32"/>
        <end position="96"/>
    </location>
</feature>
<evidence type="ECO:0000313" key="3">
    <source>
        <dbReference type="EMBL" id="MBE9117675.1"/>
    </source>
</evidence>
<dbReference type="CDD" id="cd14814">
    <property type="entry name" value="Peptidase_M15"/>
    <property type="match status" value="1"/>
</dbReference>
<dbReference type="InterPro" id="IPR009045">
    <property type="entry name" value="Zn_M74/Hedgehog-like"/>
</dbReference>
<dbReference type="InterPro" id="IPR003709">
    <property type="entry name" value="VanY-like_core_dom"/>
</dbReference>
<dbReference type="SUPFAM" id="SSF47090">
    <property type="entry name" value="PGBD-like"/>
    <property type="match status" value="1"/>
</dbReference>
<dbReference type="Pfam" id="PF01471">
    <property type="entry name" value="PG_binding_1"/>
    <property type="match status" value="1"/>
</dbReference>
<dbReference type="Gene3D" id="1.10.101.10">
    <property type="entry name" value="PGBD-like superfamily/PGBD"/>
    <property type="match status" value="1"/>
</dbReference>
<dbReference type="Gene3D" id="3.30.1380.10">
    <property type="match status" value="1"/>
</dbReference>
<dbReference type="InterPro" id="IPR002477">
    <property type="entry name" value="Peptidoglycan-bd-like"/>
</dbReference>
<accession>A0A8J7JCU8</accession>
<dbReference type="InterPro" id="IPR036365">
    <property type="entry name" value="PGBD-like_sf"/>
</dbReference>
<reference evidence="3" key="1">
    <citation type="submission" date="2020-10" db="EMBL/GenBank/DDBJ databases">
        <authorList>
            <person name="Castelo-Branco R."/>
            <person name="Eusebio N."/>
            <person name="Adriana R."/>
            <person name="Vieira A."/>
            <person name="Brugerolle De Fraissinette N."/>
            <person name="Rezende De Castro R."/>
            <person name="Schneider M.P."/>
            <person name="Vasconcelos V."/>
            <person name="Leao P.N."/>
        </authorList>
    </citation>
    <scope>NUCLEOTIDE SEQUENCE</scope>
    <source>
        <strain evidence="3">LEGE 07157</strain>
    </source>
</reference>
<dbReference type="Proteomes" id="UP000654482">
    <property type="component" value="Unassembled WGS sequence"/>
</dbReference>
<sequence length="250" mass="27117">MNAIVPGVLVTFDSFNVSIGPAVWPYLQQPAKEALGRAIADRGQTLSVNSAYRTIAQQLILYNHSLRRRCGISIAARPGRSNHQSGLAVDINDPQGWRPFLERQGWSWLGRKDPPHFNYVGGGTQDIRSLAVLAFQKLWNKNNLNSQITEDSAYGPQVESCLNKSPIEGFGATPPGGGSRTLRLSTPRMEGDDIREIQQALASAGFQLDLDGVYGSGTAAAVKEFQAKEGLEADGIFGPASRTKLLKPKL</sequence>
<keyword evidence="4" id="KW-1185">Reference proteome</keyword>
<gene>
    <name evidence="3" type="ORF">IQ249_17400</name>
</gene>
<name>A0A8J7JCU8_9CYAN</name>
<dbReference type="Pfam" id="PF02557">
    <property type="entry name" value="VanY"/>
    <property type="match status" value="1"/>
</dbReference>
<evidence type="ECO:0000259" key="2">
    <source>
        <dbReference type="Pfam" id="PF02557"/>
    </source>
</evidence>
<protein>
    <submittedName>
        <fullName evidence="3">Peptidoglycan-binding protein</fullName>
    </submittedName>
</protein>
<dbReference type="EMBL" id="JADEWZ010000028">
    <property type="protein sequence ID" value="MBE9117675.1"/>
    <property type="molecule type" value="Genomic_DNA"/>
</dbReference>
<dbReference type="GO" id="GO:0006508">
    <property type="term" value="P:proteolysis"/>
    <property type="evidence" value="ECO:0007669"/>
    <property type="project" value="InterPro"/>
</dbReference>
<organism evidence="3 4">
    <name type="scientific">Lusitaniella coriacea LEGE 07157</name>
    <dbReference type="NCBI Taxonomy" id="945747"/>
    <lineage>
        <taxon>Bacteria</taxon>
        <taxon>Bacillati</taxon>
        <taxon>Cyanobacteriota</taxon>
        <taxon>Cyanophyceae</taxon>
        <taxon>Spirulinales</taxon>
        <taxon>Lusitaniellaceae</taxon>
        <taxon>Lusitaniella</taxon>
    </lineage>
</organism>
<comment type="caution">
    <text evidence="3">The sequence shown here is derived from an EMBL/GenBank/DDBJ whole genome shotgun (WGS) entry which is preliminary data.</text>
</comment>
<dbReference type="GO" id="GO:0008233">
    <property type="term" value="F:peptidase activity"/>
    <property type="evidence" value="ECO:0007669"/>
    <property type="project" value="InterPro"/>
</dbReference>